<organism evidence="3 4">
    <name type="scientific">Papilio xuthus</name>
    <name type="common">Asian swallowtail butterfly</name>
    <dbReference type="NCBI Taxonomy" id="66420"/>
    <lineage>
        <taxon>Eukaryota</taxon>
        <taxon>Metazoa</taxon>
        <taxon>Ecdysozoa</taxon>
        <taxon>Arthropoda</taxon>
        <taxon>Hexapoda</taxon>
        <taxon>Insecta</taxon>
        <taxon>Pterygota</taxon>
        <taxon>Neoptera</taxon>
        <taxon>Endopterygota</taxon>
        <taxon>Lepidoptera</taxon>
        <taxon>Glossata</taxon>
        <taxon>Ditrysia</taxon>
        <taxon>Papilionoidea</taxon>
        <taxon>Papilionidae</taxon>
        <taxon>Papilioninae</taxon>
        <taxon>Papilio</taxon>
    </lineage>
</organism>
<evidence type="ECO:0000313" key="3">
    <source>
        <dbReference type="EMBL" id="KPJ04375.1"/>
    </source>
</evidence>
<feature type="compositionally biased region" description="Basic and acidic residues" evidence="2">
    <location>
        <begin position="853"/>
        <end position="878"/>
    </location>
</feature>
<evidence type="ECO:0000256" key="2">
    <source>
        <dbReference type="SAM" id="MobiDB-lite"/>
    </source>
</evidence>
<evidence type="ECO:0000313" key="4">
    <source>
        <dbReference type="Proteomes" id="UP000053268"/>
    </source>
</evidence>
<feature type="coiled-coil region" evidence="1">
    <location>
        <begin position="704"/>
        <end position="738"/>
    </location>
</feature>
<reference evidence="3 4" key="1">
    <citation type="journal article" date="2015" name="Nat. Commun.">
        <title>Outbred genome sequencing and CRISPR/Cas9 gene editing in butterflies.</title>
        <authorList>
            <person name="Li X."/>
            <person name="Fan D."/>
            <person name="Zhang W."/>
            <person name="Liu G."/>
            <person name="Zhang L."/>
            <person name="Zhao L."/>
            <person name="Fang X."/>
            <person name="Chen L."/>
            <person name="Dong Y."/>
            <person name="Chen Y."/>
            <person name="Ding Y."/>
            <person name="Zhao R."/>
            <person name="Feng M."/>
            <person name="Zhu Y."/>
            <person name="Feng Y."/>
            <person name="Jiang X."/>
            <person name="Zhu D."/>
            <person name="Xiang H."/>
            <person name="Feng X."/>
            <person name="Li S."/>
            <person name="Wang J."/>
            <person name="Zhang G."/>
            <person name="Kronforst M.R."/>
            <person name="Wang W."/>
        </authorList>
    </citation>
    <scope>NUCLEOTIDE SEQUENCE [LARGE SCALE GENOMIC DNA]</scope>
    <source>
        <strain evidence="3">Ya'a_city_454_Px</strain>
        <tissue evidence="3">Whole body</tissue>
    </source>
</reference>
<dbReference type="GO" id="GO:0007099">
    <property type="term" value="P:centriole replication"/>
    <property type="evidence" value="ECO:0007669"/>
    <property type="project" value="InterPro"/>
</dbReference>
<sequence>MSETDDTDVLLLIPPNFFLICSSESDNSLLESSRTVVHKPVSRTAHVLGKLVDQVHSLESRSLDRKCSTFPRRRRRKVLRRDKCSDLSLTSFDCMSLHRNIPKLKLPDTTQSRISETINDSQSMDGDISSIISTPSKTNDKLLLHEIDEFLTRVEAYETPDTRCKGTEKLSPESIIEATGSYIAQQLETKNDENEIQLPSGRKVTSEILDKYIYLVKNNALSDKVVSTIKSDHIENSNYSASQQTKTDIQTQSKSPSVRKLNFNEKDAQTTSTPKKYTHSSSYFENFKPSSNKIYDRASKVLEQYKSQSYSQNAPSSVTDTNDYLSEKGDFKMPQMRPFVNSKDKMTALQIDFIDTDLLSLSELWGEKGERLERADSLKLEEERLKREHCEVMIQQLQRKILEQQEKLAVAIRVDRGKDTAINKLRDAWLRLTHSLDKAEERHRAALEKMVKEVDNFKMVANDAQKKTRHFESELYKALDLAHDYQEKCKQLTQEKKELQDSTDKVIAEKEEVLRSKEKEIEIVKDNCETIMRLNKQSADCVRNLEDSLEKERREHELTKCRVSELSDRIQSEQDEATLARQERDVLKEKVNEERSRCNLLERQLCETQNLNSELVKRCESLDSEVKSMHKQLEVQKSEVRGHYQRQLEAAVLAKLHDFQAQLQQAQQDMEAEARAKENSIVDTYNVQISRIEEQHKLEVNILEEKQKEEIKLYRLQLAQAAERIGFLENKLETYRRRRGQIATQLHSVMEAQWRQALQILTNGQPAAQTASQSASQHTSQYNSLPNPLAMASHGFASLDLSRPDSVLAASSNSRPTQKLATDGLSDTELQQYVNMLLSKPVNFESNLDTEGEDLKRPSSELHEPPTSDRADKHERRDKTRKTYISKPPWKA</sequence>
<feature type="region of interest" description="Disordered" evidence="2">
    <location>
        <begin position="845"/>
        <end position="892"/>
    </location>
</feature>
<feature type="coiled-coil region" evidence="1">
    <location>
        <begin position="380"/>
        <end position="604"/>
    </location>
</feature>
<dbReference type="PANTHER" id="PTHR34439:SF1">
    <property type="entry name" value="CENTROBIN"/>
    <property type="match status" value="1"/>
</dbReference>
<gene>
    <name evidence="3" type="ORF">RR46_01744</name>
</gene>
<keyword evidence="1" id="KW-0175">Coiled coil</keyword>
<dbReference type="InterPro" id="IPR038923">
    <property type="entry name" value="Centrobin"/>
</dbReference>
<dbReference type="PANTHER" id="PTHR34439">
    <property type="entry name" value="CENTROBIN"/>
    <property type="match status" value="1"/>
</dbReference>
<protein>
    <submittedName>
        <fullName evidence="3">Centrobin</fullName>
    </submittedName>
</protein>
<keyword evidence="4" id="KW-1185">Reference proteome</keyword>
<dbReference type="GO" id="GO:0051299">
    <property type="term" value="P:centrosome separation"/>
    <property type="evidence" value="ECO:0007669"/>
    <property type="project" value="TreeGrafter"/>
</dbReference>
<dbReference type="Proteomes" id="UP000053268">
    <property type="component" value="Unassembled WGS sequence"/>
</dbReference>
<dbReference type="EMBL" id="KQ459011">
    <property type="protein sequence ID" value="KPJ04375.1"/>
    <property type="molecule type" value="Genomic_DNA"/>
</dbReference>
<dbReference type="GO" id="GO:0005814">
    <property type="term" value="C:centriole"/>
    <property type="evidence" value="ECO:0007669"/>
    <property type="project" value="TreeGrafter"/>
</dbReference>
<name>A0A194QHG4_PAPXU</name>
<dbReference type="AlphaFoldDB" id="A0A194QHG4"/>
<dbReference type="GO" id="GO:0005813">
    <property type="term" value="C:centrosome"/>
    <property type="evidence" value="ECO:0007669"/>
    <property type="project" value="TreeGrafter"/>
</dbReference>
<feature type="region of interest" description="Disordered" evidence="2">
    <location>
        <begin position="239"/>
        <end position="281"/>
    </location>
</feature>
<dbReference type="GO" id="GO:1902410">
    <property type="term" value="P:mitotic cytokinetic process"/>
    <property type="evidence" value="ECO:0007669"/>
    <property type="project" value="TreeGrafter"/>
</dbReference>
<evidence type="ECO:0000256" key="1">
    <source>
        <dbReference type="SAM" id="Coils"/>
    </source>
</evidence>
<feature type="compositionally biased region" description="Polar residues" evidence="2">
    <location>
        <begin position="239"/>
        <end position="256"/>
    </location>
</feature>
<proteinExistence type="predicted"/>
<accession>A0A194QHG4</accession>
<feature type="compositionally biased region" description="Polar residues" evidence="2">
    <location>
        <begin position="269"/>
        <end position="281"/>
    </location>
</feature>
<dbReference type="GO" id="GO:1902017">
    <property type="term" value="P:regulation of cilium assembly"/>
    <property type="evidence" value="ECO:0007669"/>
    <property type="project" value="InterPro"/>
</dbReference>